<dbReference type="EMBL" id="UINC01073329">
    <property type="protein sequence ID" value="SVC09632.1"/>
    <property type="molecule type" value="Genomic_DNA"/>
</dbReference>
<dbReference type="InterPro" id="IPR019734">
    <property type="entry name" value="TPR_rpt"/>
</dbReference>
<name>A0A382JE49_9ZZZZ</name>
<proteinExistence type="predicted"/>
<dbReference type="AlphaFoldDB" id="A0A382JE49"/>
<protein>
    <submittedName>
        <fullName evidence="1">Uncharacterized protein</fullName>
    </submittedName>
</protein>
<feature type="non-terminal residue" evidence="1">
    <location>
        <position position="266"/>
    </location>
</feature>
<dbReference type="InterPro" id="IPR011990">
    <property type="entry name" value="TPR-like_helical_dom_sf"/>
</dbReference>
<accession>A0A382JE49</accession>
<dbReference type="SUPFAM" id="SSF48452">
    <property type="entry name" value="TPR-like"/>
    <property type="match status" value="1"/>
</dbReference>
<reference evidence="1" key="1">
    <citation type="submission" date="2018-05" db="EMBL/GenBank/DDBJ databases">
        <authorList>
            <person name="Lanie J.A."/>
            <person name="Ng W.-L."/>
            <person name="Kazmierczak K.M."/>
            <person name="Andrzejewski T.M."/>
            <person name="Davidsen T.M."/>
            <person name="Wayne K.J."/>
            <person name="Tettelin H."/>
            <person name="Glass J.I."/>
            <person name="Rusch D."/>
            <person name="Podicherti R."/>
            <person name="Tsui H.-C.T."/>
            <person name="Winkler M.E."/>
        </authorList>
    </citation>
    <scope>NUCLEOTIDE SEQUENCE</scope>
</reference>
<dbReference type="Pfam" id="PF13174">
    <property type="entry name" value="TPR_6"/>
    <property type="match status" value="1"/>
</dbReference>
<dbReference type="Gene3D" id="1.25.40.10">
    <property type="entry name" value="Tetratricopeptide repeat domain"/>
    <property type="match status" value="1"/>
</dbReference>
<sequence>MRSLARLTLCLLAAALFTPSLLNAQRGPVRGSLIEDRAARKLLEAGDARLDADEKEKALEIWQSVLERYPRSKVRYAAHMRIGNHLLTEKGSYDQARKHFEAAASEENADDAMRAEATLNQGTCFFEAQLYGKCFSIMRRVIEDFPTSSQVNRAYYYIGLGHFKQAHYSRAIASLEKVGTALTKEDKNIEKVEAGKRLFVKIEDADLAILDANETVEVVCSTKRGDSENLVCRPVGRNVRLVLGSLPTRLGKVKKDNGLLEVGGGD</sequence>
<gene>
    <name evidence="1" type="ORF">METZ01_LOCUS262486</name>
</gene>
<organism evidence="1">
    <name type="scientific">marine metagenome</name>
    <dbReference type="NCBI Taxonomy" id="408172"/>
    <lineage>
        <taxon>unclassified sequences</taxon>
        <taxon>metagenomes</taxon>
        <taxon>ecological metagenomes</taxon>
    </lineage>
</organism>
<evidence type="ECO:0000313" key="1">
    <source>
        <dbReference type="EMBL" id="SVC09632.1"/>
    </source>
</evidence>